<evidence type="ECO:0000313" key="2">
    <source>
        <dbReference type="EMBL" id="OAP92175.1"/>
    </source>
</evidence>
<dbReference type="EMBL" id="LVXZ01000046">
    <property type="protein sequence ID" value="OAP92175.1"/>
    <property type="molecule type" value="Genomic_DNA"/>
</dbReference>
<feature type="transmembrane region" description="Helical" evidence="1">
    <location>
        <begin position="6"/>
        <end position="24"/>
    </location>
</feature>
<dbReference type="AlphaFoldDB" id="A0A179BLJ5"/>
<name>A0A179BLJ5_ACIFR</name>
<accession>A0A179BLJ5</accession>
<sequence>MAFWKKAGYVAGVASGILPVVWMGRLTWRASRAMVPPLHLGDLPSAEEPDATGQAAARFEQSVAAQRLTPADLERAQRRAQWRMHLSALCAAALLVYGAYHPAAWIFLPLCLLSWIYGRYQSVCIARSELPLFRSWLIRPFRRLRWWRHSGE</sequence>
<feature type="transmembrane region" description="Helical" evidence="1">
    <location>
        <begin position="106"/>
        <end position="126"/>
    </location>
</feature>
<reference evidence="2 3" key="1">
    <citation type="submission" date="2016-04" db="EMBL/GenBank/DDBJ databases">
        <title>Acidithiobacillus ferrooxidans genome sequencing and assembly.</title>
        <authorList>
            <person name="Zhou Z."/>
        </authorList>
    </citation>
    <scope>NUCLEOTIDE SEQUENCE [LARGE SCALE GENOMIC DNA]</scope>
    <source>
        <strain evidence="2 3">BY0502</strain>
    </source>
</reference>
<gene>
    <name evidence="2" type="ORF">A4H96_04495</name>
</gene>
<keyword evidence="3" id="KW-1185">Reference proteome</keyword>
<protein>
    <submittedName>
        <fullName evidence="2">Uncharacterized protein</fullName>
    </submittedName>
</protein>
<comment type="caution">
    <text evidence="2">The sequence shown here is derived from an EMBL/GenBank/DDBJ whole genome shotgun (WGS) entry which is preliminary data.</text>
</comment>
<organism evidence="2 3">
    <name type="scientific">Acidithiobacillus ferrooxidans</name>
    <name type="common">Thiobacillus ferrooxidans</name>
    <dbReference type="NCBI Taxonomy" id="920"/>
    <lineage>
        <taxon>Bacteria</taxon>
        <taxon>Pseudomonadati</taxon>
        <taxon>Pseudomonadota</taxon>
        <taxon>Acidithiobacillia</taxon>
        <taxon>Acidithiobacillales</taxon>
        <taxon>Acidithiobacillaceae</taxon>
        <taxon>Acidithiobacillus</taxon>
    </lineage>
</organism>
<evidence type="ECO:0000313" key="3">
    <source>
        <dbReference type="Proteomes" id="UP000078302"/>
    </source>
</evidence>
<keyword evidence="1" id="KW-0472">Membrane</keyword>
<dbReference type="Proteomes" id="UP000078302">
    <property type="component" value="Unassembled WGS sequence"/>
</dbReference>
<keyword evidence="1" id="KW-1133">Transmembrane helix</keyword>
<proteinExistence type="predicted"/>
<dbReference type="RefSeq" id="WP_064218482.1">
    <property type="nucleotide sequence ID" value="NZ_LVXZ01000046.1"/>
</dbReference>
<keyword evidence="1" id="KW-0812">Transmembrane</keyword>
<evidence type="ECO:0000256" key="1">
    <source>
        <dbReference type="SAM" id="Phobius"/>
    </source>
</evidence>